<dbReference type="OrthoDB" id="54411at2"/>
<evidence type="ECO:0000313" key="3">
    <source>
        <dbReference type="Proteomes" id="UP000198885"/>
    </source>
</evidence>
<dbReference type="Gene3D" id="1.10.10.10">
    <property type="entry name" value="Winged helix-like DNA-binding domain superfamily/Winged helix DNA-binding domain"/>
    <property type="match status" value="1"/>
</dbReference>
<dbReference type="STRING" id="641238.SAMN04490244_10348"/>
<dbReference type="GO" id="GO:0003677">
    <property type="term" value="F:DNA binding"/>
    <property type="evidence" value="ECO:0007669"/>
    <property type="project" value="UniProtKB-KW"/>
</dbReference>
<accession>A0A1H9S6B9</accession>
<protein>
    <submittedName>
        <fullName evidence="2">DNA-binding transcriptional regulator, CsgD family</fullName>
    </submittedName>
</protein>
<keyword evidence="3" id="KW-1185">Reference proteome</keyword>
<name>A0A1H9S6B9_9RHOB</name>
<dbReference type="CDD" id="cd06170">
    <property type="entry name" value="LuxR_C_like"/>
    <property type="match status" value="1"/>
</dbReference>
<dbReference type="AlphaFoldDB" id="A0A1H9S6B9"/>
<gene>
    <name evidence="2" type="ORF">SAMN04490244_10348</name>
</gene>
<organism evidence="2 3">
    <name type="scientific">Tranquillimonas rosea</name>
    <dbReference type="NCBI Taxonomy" id="641238"/>
    <lineage>
        <taxon>Bacteria</taxon>
        <taxon>Pseudomonadati</taxon>
        <taxon>Pseudomonadota</taxon>
        <taxon>Alphaproteobacteria</taxon>
        <taxon>Rhodobacterales</taxon>
        <taxon>Roseobacteraceae</taxon>
        <taxon>Tranquillimonas</taxon>
    </lineage>
</organism>
<reference evidence="2 3" key="1">
    <citation type="submission" date="2016-10" db="EMBL/GenBank/DDBJ databases">
        <authorList>
            <person name="de Groot N.N."/>
        </authorList>
    </citation>
    <scope>NUCLEOTIDE SEQUENCE [LARGE SCALE GENOMIC DNA]</scope>
    <source>
        <strain evidence="2 3">DSM 23042</strain>
    </source>
</reference>
<sequence length="323" mass="35000">MDLDDAVLDRLTDIQRRFLSVSLEQAGIEALLADIGQLVGADAAFAAWLDEGQPWLTPWKAGPEIGTFLAETFAGVDVEGNIRCHDPDLDALNRTRRALGSGVYNEGALASRERITDTAYFRDAFEPAGMPQIVGMTTRLSVGEAIFAFGFQAPDAPGFVSGRTEAILRILLPSFEAGFLAIDRRNRHRERLEQAVRECPVPARISGPDDPPDPGHLLQLPLPELGEDRAGRMSHLLVGRPGPADLARQLAITFGLTPRQTEATALLLEGRSTRAIADRLGVTYNTARRHCEAILQKTEAQRREQLASIAVAALGNGDAPRGP</sequence>
<dbReference type="InterPro" id="IPR000792">
    <property type="entry name" value="Tscrpt_reg_LuxR_C"/>
</dbReference>
<dbReference type="PRINTS" id="PR00038">
    <property type="entry name" value="HTHLUXR"/>
</dbReference>
<feature type="domain" description="HTH luxR-type" evidence="1">
    <location>
        <begin position="253"/>
        <end position="310"/>
    </location>
</feature>
<dbReference type="GO" id="GO:0006355">
    <property type="term" value="P:regulation of DNA-templated transcription"/>
    <property type="evidence" value="ECO:0007669"/>
    <property type="project" value="InterPro"/>
</dbReference>
<dbReference type="InterPro" id="IPR036388">
    <property type="entry name" value="WH-like_DNA-bd_sf"/>
</dbReference>
<evidence type="ECO:0000313" key="2">
    <source>
        <dbReference type="EMBL" id="SER80582.1"/>
    </source>
</evidence>
<dbReference type="SMART" id="SM00421">
    <property type="entry name" value="HTH_LUXR"/>
    <property type="match status" value="1"/>
</dbReference>
<dbReference type="Pfam" id="PF00196">
    <property type="entry name" value="GerE"/>
    <property type="match status" value="1"/>
</dbReference>
<dbReference type="EMBL" id="FOGU01000003">
    <property type="protein sequence ID" value="SER80582.1"/>
    <property type="molecule type" value="Genomic_DNA"/>
</dbReference>
<dbReference type="SUPFAM" id="SSF46894">
    <property type="entry name" value="C-terminal effector domain of the bipartite response regulators"/>
    <property type="match status" value="1"/>
</dbReference>
<keyword evidence="2" id="KW-0238">DNA-binding</keyword>
<evidence type="ECO:0000259" key="1">
    <source>
        <dbReference type="SMART" id="SM00421"/>
    </source>
</evidence>
<proteinExistence type="predicted"/>
<dbReference type="RefSeq" id="WP_092690950.1">
    <property type="nucleotide sequence ID" value="NZ_FOGU01000003.1"/>
</dbReference>
<dbReference type="InterPro" id="IPR016032">
    <property type="entry name" value="Sig_transdc_resp-reg_C-effctor"/>
</dbReference>
<dbReference type="Proteomes" id="UP000198885">
    <property type="component" value="Unassembled WGS sequence"/>
</dbReference>